<sequence length="325" mass="35712">MTLATDSSCDLLILGAGWTFSFLFSHLAAEHPSLSYIATTRDGRNGTLKWAWDAEQEGNQQYEALPRAKTVLITFPIKGAGGSRRMVEGYQEVHGDVRWIQLGSTGIFDGGPTLAAKAAEAIEQQEKDSVKPKLKWMDRHSSYSLDNPRAIAEDELLSLRKDSFVLNLCGLWVGRSTRSGQLDPRIAPSKAALGAKGSVHFIHGLDVARAIIAVHLSPSPSSTVVSSPPPVTLEMGRGKHLLGQRFLLTDLRVYDWWDLASAWAASDPSSVAAEAGQWVLELMEEHGVRALPRSPEEIGRAMDSREFWRTFGLLPAVGRWERARA</sequence>
<dbReference type="PANTHER" id="PTHR40129:SF2">
    <property type="entry name" value="KETOPANTOATE REDUCTASE N-TERMINAL DOMAIN-CONTAINING PROTEIN"/>
    <property type="match status" value="1"/>
</dbReference>
<dbReference type="OrthoDB" id="674948at2759"/>
<evidence type="ECO:0000313" key="2">
    <source>
        <dbReference type="Proteomes" id="UP000193467"/>
    </source>
</evidence>
<dbReference type="PANTHER" id="PTHR40129">
    <property type="entry name" value="KETOPANTOATE REDUCTASE N-TERMINAL DOMAIN-CONTAINING PROTEIN"/>
    <property type="match status" value="1"/>
</dbReference>
<dbReference type="InParanoid" id="A0A1Y2DMA4"/>
<accession>A0A1Y2DMA4</accession>
<proteinExistence type="predicted"/>
<organism evidence="1 2">
    <name type="scientific">Leucosporidium creatinivorum</name>
    <dbReference type="NCBI Taxonomy" id="106004"/>
    <lineage>
        <taxon>Eukaryota</taxon>
        <taxon>Fungi</taxon>
        <taxon>Dikarya</taxon>
        <taxon>Basidiomycota</taxon>
        <taxon>Pucciniomycotina</taxon>
        <taxon>Microbotryomycetes</taxon>
        <taxon>Leucosporidiales</taxon>
        <taxon>Leucosporidium</taxon>
    </lineage>
</organism>
<dbReference type="Proteomes" id="UP000193467">
    <property type="component" value="Unassembled WGS sequence"/>
</dbReference>
<gene>
    <name evidence="1" type="ORF">BCR35DRAFT_347006</name>
</gene>
<comment type="caution">
    <text evidence="1">The sequence shown here is derived from an EMBL/GenBank/DDBJ whole genome shotgun (WGS) entry which is preliminary data.</text>
</comment>
<dbReference type="STRING" id="106004.A0A1Y2DMA4"/>
<protein>
    <submittedName>
        <fullName evidence="1">Uncharacterized protein</fullName>
    </submittedName>
</protein>
<evidence type="ECO:0000313" key="1">
    <source>
        <dbReference type="EMBL" id="ORY60402.1"/>
    </source>
</evidence>
<dbReference type="AlphaFoldDB" id="A0A1Y2DMA4"/>
<reference evidence="1 2" key="1">
    <citation type="submission" date="2016-07" db="EMBL/GenBank/DDBJ databases">
        <title>Pervasive Adenine N6-methylation of Active Genes in Fungi.</title>
        <authorList>
            <consortium name="DOE Joint Genome Institute"/>
            <person name="Mondo S.J."/>
            <person name="Dannebaum R.O."/>
            <person name="Kuo R.C."/>
            <person name="Labutti K."/>
            <person name="Haridas S."/>
            <person name="Kuo A."/>
            <person name="Salamov A."/>
            <person name="Ahrendt S.R."/>
            <person name="Lipzen A."/>
            <person name="Sullivan W."/>
            <person name="Andreopoulos W.B."/>
            <person name="Clum A."/>
            <person name="Lindquist E."/>
            <person name="Daum C."/>
            <person name="Ramamoorthy G.K."/>
            <person name="Gryganskyi A."/>
            <person name="Culley D."/>
            <person name="Magnuson J.K."/>
            <person name="James T.Y."/>
            <person name="O'Malley M.A."/>
            <person name="Stajich J.E."/>
            <person name="Spatafora J.W."/>
            <person name="Visel A."/>
            <person name="Grigoriev I.V."/>
        </authorList>
    </citation>
    <scope>NUCLEOTIDE SEQUENCE [LARGE SCALE GENOMIC DNA]</scope>
    <source>
        <strain evidence="1 2">62-1032</strain>
    </source>
</reference>
<dbReference type="EMBL" id="MCGR01000074">
    <property type="protein sequence ID" value="ORY60402.1"/>
    <property type="molecule type" value="Genomic_DNA"/>
</dbReference>
<keyword evidence="2" id="KW-1185">Reference proteome</keyword>
<name>A0A1Y2DMA4_9BASI</name>